<evidence type="ECO:0000313" key="3">
    <source>
        <dbReference type="Proteomes" id="UP000622797"/>
    </source>
</evidence>
<feature type="compositionally biased region" description="Basic and acidic residues" evidence="1">
    <location>
        <begin position="130"/>
        <end position="140"/>
    </location>
</feature>
<dbReference type="AlphaFoldDB" id="A0A8H4U0V5"/>
<evidence type="ECO:0000313" key="2">
    <source>
        <dbReference type="EMBL" id="KAF4967661.1"/>
    </source>
</evidence>
<feature type="compositionally biased region" description="Basic residues" evidence="1">
    <location>
        <begin position="113"/>
        <end position="122"/>
    </location>
</feature>
<gene>
    <name evidence="2" type="ORF">FSARC_4820</name>
</gene>
<evidence type="ECO:0000256" key="1">
    <source>
        <dbReference type="SAM" id="MobiDB-lite"/>
    </source>
</evidence>
<accession>A0A8H4U0V5</accession>
<name>A0A8H4U0V5_9HYPO</name>
<reference evidence="2" key="1">
    <citation type="journal article" date="2020" name="BMC Genomics">
        <title>Correction to: Identification and distribution of gene clusters required for synthesis of sphingolipid metabolism inhibitors in diverse species of the filamentous fungus Fusarium.</title>
        <authorList>
            <person name="Kim H.S."/>
            <person name="Lohmar J.M."/>
            <person name="Busman M."/>
            <person name="Brown D.W."/>
            <person name="Naumann T.A."/>
            <person name="Divon H.H."/>
            <person name="Lysoe E."/>
            <person name="Uhlig S."/>
            <person name="Proctor R.H."/>
        </authorList>
    </citation>
    <scope>NUCLEOTIDE SEQUENCE</scope>
    <source>
        <strain evidence="2">NRRL 20472</strain>
    </source>
</reference>
<dbReference type="OrthoDB" id="5132974at2759"/>
<sequence>MVRATSQVTPWQCKVLQNGRTPLPDSPGHRPWLDPDFSLSTSVPSRSNTGHYKFWTEEELELLVLLRRKGVSWVDLQFEFPGRALDGIKRAHHNQREAVERRMAERKLAAKQARVKKARTKKTVAIAPENQERETSDETL</sequence>
<comment type="caution">
    <text evidence="2">The sequence shown here is derived from an EMBL/GenBank/DDBJ whole genome shotgun (WGS) entry which is preliminary data.</text>
</comment>
<dbReference type="EMBL" id="JABEXW010000228">
    <property type="protein sequence ID" value="KAF4967661.1"/>
    <property type="molecule type" value="Genomic_DNA"/>
</dbReference>
<reference evidence="2" key="2">
    <citation type="submission" date="2020-05" db="EMBL/GenBank/DDBJ databases">
        <authorList>
            <person name="Kim H.-S."/>
            <person name="Proctor R.H."/>
            <person name="Brown D.W."/>
        </authorList>
    </citation>
    <scope>NUCLEOTIDE SEQUENCE</scope>
    <source>
        <strain evidence="2">NRRL 20472</strain>
    </source>
</reference>
<protein>
    <recommendedName>
        <fullName evidence="4">Myb-like domain-containing protein</fullName>
    </recommendedName>
</protein>
<dbReference type="Proteomes" id="UP000622797">
    <property type="component" value="Unassembled WGS sequence"/>
</dbReference>
<organism evidence="2 3">
    <name type="scientific">Fusarium sarcochroum</name>
    <dbReference type="NCBI Taxonomy" id="1208366"/>
    <lineage>
        <taxon>Eukaryota</taxon>
        <taxon>Fungi</taxon>
        <taxon>Dikarya</taxon>
        <taxon>Ascomycota</taxon>
        <taxon>Pezizomycotina</taxon>
        <taxon>Sordariomycetes</taxon>
        <taxon>Hypocreomycetidae</taxon>
        <taxon>Hypocreales</taxon>
        <taxon>Nectriaceae</taxon>
        <taxon>Fusarium</taxon>
        <taxon>Fusarium lateritium species complex</taxon>
    </lineage>
</organism>
<proteinExistence type="predicted"/>
<keyword evidence="3" id="KW-1185">Reference proteome</keyword>
<evidence type="ECO:0008006" key="4">
    <source>
        <dbReference type="Google" id="ProtNLM"/>
    </source>
</evidence>
<feature type="region of interest" description="Disordered" evidence="1">
    <location>
        <begin position="107"/>
        <end position="140"/>
    </location>
</feature>